<sequence>MPYNAIAMTMQSPELHLLLPFSLPAQRAANYTLPALEQGALAKFLARATLTEKSLGADFQRTLPHERWLAQRFNVIGSTSVDEAPLAPYMLLADQAQAQAETVAHTAAAALDDNPPNTIVQPDESTVWACVEPVHLQIAHDHLILIDPTHLVLAAEEAAALLKTAQPLITSLGITLVAPTPLRWYLSAPSLHGISGASPLRAAGRNIEIWLPRETRTDAPSRTWLKVQNEVQMAWFEHPINQARETRGAYTANSIWLHAQGEKRSVTRPFTSILAKTPAARGLALAAGLSAPHQIGFPPAHFNLLKPFTTAPTTRAAAAKILVELDTLSAPFLQQDWPDWAAALSALEQNWFAPALAALQNGTLRTLTLTLCGEISSITLTATRADLRKFWRRRSTVSLLEA</sequence>
<dbReference type="AlphaFoldDB" id="A0A2Z6EWJ8"/>
<dbReference type="KEGG" id="mcys:MCB1EB_1669"/>
<dbReference type="Proteomes" id="UP000282597">
    <property type="component" value="Chromosome"/>
</dbReference>
<proteinExistence type="predicted"/>
<evidence type="ECO:0000313" key="1">
    <source>
        <dbReference type="EMBL" id="BBE09830.1"/>
    </source>
</evidence>
<dbReference type="PIRSF" id="PIRSF015283">
    <property type="entry name" value="Regulatory_RpfE"/>
    <property type="match status" value="1"/>
</dbReference>
<dbReference type="EMBL" id="AP018150">
    <property type="protein sequence ID" value="BBE09830.1"/>
    <property type="molecule type" value="Genomic_DNA"/>
</dbReference>
<gene>
    <name evidence="1" type="ORF">MCB1EB_1669</name>
</gene>
<name>A0A2Z6EWJ8_9BURK</name>
<reference evidence="1 2" key="1">
    <citation type="journal article" date="2018" name="Microbes Environ.">
        <title>Comparative Genomic Insights into Endofungal Lifestyles of Two Bacterial Endosymbionts, Mycoavidus cysteinexigens and Burkholderia rhizoxinica.</title>
        <authorList>
            <person name="Sharmin D."/>
            <person name="Guo Y."/>
            <person name="Nishizawa T."/>
            <person name="Ohshima S."/>
            <person name="Sato Y."/>
            <person name="Takashima Y."/>
            <person name="Narisawa K."/>
            <person name="Ohta H."/>
        </authorList>
    </citation>
    <scope>NUCLEOTIDE SEQUENCE [LARGE SCALE GENOMIC DNA]</scope>
    <source>
        <strain evidence="1 2">B1-EB</strain>
    </source>
</reference>
<dbReference type="InterPro" id="IPR016631">
    <property type="entry name" value="Regulatory_RpfE"/>
</dbReference>
<evidence type="ECO:0000313" key="2">
    <source>
        <dbReference type="Proteomes" id="UP000282597"/>
    </source>
</evidence>
<accession>A0A2Z6EWJ8</accession>
<keyword evidence="2" id="KW-1185">Reference proteome</keyword>
<protein>
    <submittedName>
        <fullName evidence="1">Uncharacterized protein</fullName>
    </submittedName>
</protein>
<organism evidence="1 2">
    <name type="scientific">Mycoavidus cysteinexigens</name>
    <dbReference type="NCBI Taxonomy" id="1553431"/>
    <lineage>
        <taxon>Bacteria</taxon>
        <taxon>Pseudomonadati</taxon>
        <taxon>Pseudomonadota</taxon>
        <taxon>Betaproteobacteria</taxon>
        <taxon>Burkholderiales</taxon>
        <taxon>Burkholderiaceae</taxon>
        <taxon>Mycoavidus</taxon>
    </lineage>
</organism>